<evidence type="ECO:0000256" key="2">
    <source>
        <dbReference type="ARBA" id="ARBA00022692"/>
    </source>
</evidence>
<organism evidence="10 11">
    <name type="scientific">Perilla frutescens var. hirtella</name>
    <name type="common">Perilla citriodora</name>
    <name type="synonym">Perilla setoyensis</name>
    <dbReference type="NCBI Taxonomy" id="608512"/>
    <lineage>
        <taxon>Eukaryota</taxon>
        <taxon>Viridiplantae</taxon>
        <taxon>Streptophyta</taxon>
        <taxon>Embryophyta</taxon>
        <taxon>Tracheophyta</taxon>
        <taxon>Spermatophyta</taxon>
        <taxon>Magnoliopsida</taxon>
        <taxon>eudicotyledons</taxon>
        <taxon>Gunneridae</taxon>
        <taxon>Pentapetalae</taxon>
        <taxon>asterids</taxon>
        <taxon>lamiids</taxon>
        <taxon>Lamiales</taxon>
        <taxon>Lamiaceae</taxon>
        <taxon>Nepetoideae</taxon>
        <taxon>Elsholtzieae</taxon>
        <taxon>Perilla</taxon>
    </lineage>
</organism>
<dbReference type="PANTHER" id="PTHR11662">
    <property type="entry name" value="SOLUTE CARRIER FAMILY 17"/>
    <property type="match status" value="1"/>
</dbReference>
<keyword evidence="5 8" id="KW-0472">Membrane</keyword>
<evidence type="ECO:0000313" key="11">
    <source>
        <dbReference type="Proteomes" id="UP001190926"/>
    </source>
</evidence>
<evidence type="ECO:0000256" key="4">
    <source>
        <dbReference type="ARBA" id="ARBA00022989"/>
    </source>
</evidence>
<dbReference type="Gene3D" id="1.20.1250.20">
    <property type="entry name" value="MFS general substrate transporter like domains"/>
    <property type="match status" value="2"/>
</dbReference>
<proteinExistence type="inferred from homology"/>
<dbReference type="FunFam" id="1.20.1250.20:FF:000199">
    <property type="entry name" value="Probable anion transporter 7"/>
    <property type="match status" value="1"/>
</dbReference>
<feature type="transmembrane region" description="Helical" evidence="8">
    <location>
        <begin position="101"/>
        <end position="126"/>
    </location>
</feature>
<feature type="transmembrane region" description="Helical" evidence="8">
    <location>
        <begin position="375"/>
        <end position="396"/>
    </location>
</feature>
<accession>A0AAD4IR22</accession>
<feature type="transmembrane region" description="Helical" evidence="8">
    <location>
        <begin position="138"/>
        <end position="160"/>
    </location>
</feature>
<keyword evidence="11" id="KW-1185">Reference proteome</keyword>
<comment type="similarity">
    <text evidence="7">Belongs to the major facilitator superfamily. Phosphate:H(+) symporter (TC 2.A.1.9) family.</text>
</comment>
<protein>
    <submittedName>
        <fullName evidence="10">Phosphate transporter 4</fullName>
    </submittedName>
</protein>
<dbReference type="InterPro" id="IPR044777">
    <property type="entry name" value="SLC17A9-like"/>
</dbReference>
<gene>
    <name evidence="10" type="ORF">C2S53_020775</name>
</gene>
<dbReference type="SUPFAM" id="SSF103473">
    <property type="entry name" value="MFS general substrate transporter"/>
    <property type="match status" value="1"/>
</dbReference>
<comment type="subcellular location">
    <subcellularLocation>
        <location evidence="1">Endomembrane system</location>
        <topology evidence="1">Multi-pass membrane protein</topology>
    </subcellularLocation>
</comment>
<feature type="transmembrane region" description="Helical" evidence="8">
    <location>
        <begin position="77"/>
        <end position="95"/>
    </location>
</feature>
<evidence type="ECO:0000256" key="3">
    <source>
        <dbReference type="ARBA" id="ARBA00022729"/>
    </source>
</evidence>
<dbReference type="InterPro" id="IPR050382">
    <property type="entry name" value="MFS_Na/Anion_cotransporter"/>
</dbReference>
<dbReference type="EMBL" id="SDAM02007393">
    <property type="protein sequence ID" value="KAH6819754.1"/>
    <property type="molecule type" value="Genomic_DNA"/>
</dbReference>
<dbReference type="Pfam" id="PF07690">
    <property type="entry name" value="MFS_1"/>
    <property type="match status" value="1"/>
</dbReference>
<comment type="caution">
    <text evidence="10">The sequence shown here is derived from an EMBL/GenBank/DDBJ whole genome shotgun (WGS) entry which is preliminary data.</text>
</comment>
<feature type="transmembrane region" description="Helical" evidence="8">
    <location>
        <begin position="416"/>
        <end position="438"/>
    </location>
</feature>
<comment type="similarity">
    <text evidence="6">Belongs to the major facilitator superfamily. Sodium/anion cotransporter (TC 2.A.1.14) family.</text>
</comment>
<keyword evidence="3" id="KW-0732">Signal</keyword>
<evidence type="ECO:0000259" key="9">
    <source>
        <dbReference type="PROSITE" id="PS50850"/>
    </source>
</evidence>
<dbReference type="InterPro" id="IPR020846">
    <property type="entry name" value="MFS_dom"/>
</dbReference>
<evidence type="ECO:0000256" key="6">
    <source>
        <dbReference type="ARBA" id="ARBA00024362"/>
    </source>
</evidence>
<dbReference type="GO" id="GO:0012505">
    <property type="term" value="C:endomembrane system"/>
    <property type="evidence" value="ECO:0007669"/>
    <property type="project" value="UniProtKB-SubCell"/>
</dbReference>
<feature type="transmembrane region" description="Helical" evidence="8">
    <location>
        <begin position="320"/>
        <end position="338"/>
    </location>
</feature>
<dbReference type="CDD" id="cd17380">
    <property type="entry name" value="MFS_SLC17A9_like"/>
    <property type="match status" value="1"/>
</dbReference>
<evidence type="ECO:0000313" key="10">
    <source>
        <dbReference type="EMBL" id="KAH6819754.1"/>
    </source>
</evidence>
<dbReference type="PROSITE" id="PS50850">
    <property type="entry name" value="MFS"/>
    <property type="match status" value="1"/>
</dbReference>
<feature type="transmembrane region" description="Helical" evidence="8">
    <location>
        <begin position="344"/>
        <end position="363"/>
    </location>
</feature>
<reference evidence="10 11" key="1">
    <citation type="journal article" date="2021" name="Nat. Commun.">
        <title>Incipient diploidization of the medicinal plant Perilla within 10,000 years.</title>
        <authorList>
            <person name="Zhang Y."/>
            <person name="Shen Q."/>
            <person name="Leng L."/>
            <person name="Zhang D."/>
            <person name="Chen S."/>
            <person name="Shi Y."/>
            <person name="Ning Z."/>
            <person name="Chen S."/>
        </authorList>
    </citation>
    <scope>NUCLEOTIDE SEQUENCE [LARGE SCALE GENOMIC DNA]</scope>
    <source>
        <strain evidence="11">cv. PC099</strain>
    </source>
</reference>
<dbReference type="PANTHER" id="PTHR11662:SF282">
    <property type="entry name" value="ANION TRANSPORTER 5-RELATED"/>
    <property type="match status" value="1"/>
</dbReference>
<feature type="domain" description="Major facilitator superfamily (MFS) profile" evidence="9">
    <location>
        <begin position="1"/>
        <end position="443"/>
    </location>
</feature>
<dbReference type="Proteomes" id="UP001190926">
    <property type="component" value="Unassembled WGS sequence"/>
</dbReference>
<evidence type="ECO:0000256" key="7">
    <source>
        <dbReference type="ARBA" id="ARBA00044504"/>
    </source>
</evidence>
<dbReference type="GO" id="GO:0005315">
    <property type="term" value="F:phosphate transmembrane transporter activity"/>
    <property type="evidence" value="ECO:0007669"/>
    <property type="project" value="UniProtKB-ARBA"/>
</dbReference>
<name>A0AAD4IR22_PERFH</name>
<evidence type="ECO:0000256" key="8">
    <source>
        <dbReference type="SAM" id="Phobius"/>
    </source>
</evidence>
<dbReference type="FunFam" id="1.20.1250.20:FF:000220">
    <property type="entry name" value="Probable anion transporter 7"/>
    <property type="match status" value="1"/>
</dbReference>
<dbReference type="InterPro" id="IPR036259">
    <property type="entry name" value="MFS_trans_sf"/>
</dbReference>
<dbReference type="InterPro" id="IPR011701">
    <property type="entry name" value="MFS"/>
</dbReference>
<feature type="transmembrane region" description="Helical" evidence="8">
    <location>
        <begin position="243"/>
        <end position="266"/>
    </location>
</feature>
<feature type="transmembrane region" description="Helical" evidence="8">
    <location>
        <begin position="286"/>
        <end position="308"/>
    </location>
</feature>
<evidence type="ECO:0000256" key="1">
    <source>
        <dbReference type="ARBA" id="ARBA00004127"/>
    </source>
</evidence>
<keyword evidence="4 8" id="KW-1133">Transmembrane helix</keyword>
<keyword evidence="2 8" id="KW-0812">Transmembrane</keyword>
<evidence type="ECO:0000256" key="5">
    <source>
        <dbReference type="ARBA" id="ARBA00023136"/>
    </source>
</evidence>
<dbReference type="AlphaFoldDB" id="A0AAD4IR22"/>
<sequence length="446" mass="48586">MKMTSLPRRYLIVILTFICTCVCYIERVGFSIAYTSAADAAGINQSSKGVILSTFYYGYACSQVPGGWAAQKIGGRRVLLLSFLLWSLTCAFVPLDPNRVTVMVLARLLVGVAQGFIFPSIHTVLAQWVPPHERSRSVSLTTSGMYFGAAVGTLVLPSIVKLRGPQSVFVTEAALGAMWSLLWFKYASDPPRSEHPKATAAGFGESLLPTNGNERMRVENGAHSHSHSNRTPRIPWKRIMLSLPIWAIVVNNFTFHYALYVLMNWLPTYFELGLQHSLQEMGSSKMMPYLNMFLFSNIGGVAADHLITRKILSVTSTRKLLNTVGFVVASVALMALPLFRTPDGVVFCSSVALGFLALGRAGFAVNHMDVAPRYAGIVMGISNTAGTLAGIVGVDLTGRLLEAAKAAQLDLTSPESWRAVFVIPGLLCVFSSFVFLLLSTGERIFD</sequence>